<organism evidence="8 9">
    <name type="scientific">Serratia quinivorans</name>
    <dbReference type="NCBI Taxonomy" id="137545"/>
    <lineage>
        <taxon>Bacteria</taxon>
        <taxon>Pseudomonadati</taxon>
        <taxon>Pseudomonadota</taxon>
        <taxon>Gammaproteobacteria</taxon>
        <taxon>Enterobacterales</taxon>
        <taxon>Yersiniaceae</taxon>
        <taxon>Serratia</taxon>
    </lineage>
</organism>
<dbReference type="NCBIfam" id="TIGR01662">
    <property type="entry name" value="HAD-SF-IIIA"/>
    <property type="match status" value="1"/>
</dbReference>
<dbReference type="RefSeq" id="WP_368454629.1">
    <property type="nucleotide sequence ID" value="NZ_JBFQXQ010000094.1"/>
</dbReference>
<evidence type="ECO:0000256" key="7">
    <source>
        <dbReference type="ARBA" id="ARBA00031828"/>
    </source>
</evidence>
<dbReference type="GO" id="GO:0004401">
    <property type="term" value="F:histidinol-phosphatase activity"/>
    <property type="evidence" value="ECO:0007669"/>
    <property type="project" value="UniProtKB-EC"/>
</dbReference>
<dbReference type="PANTHER" id="PTHR42891:SF1">
    <property type="entry name" value="D-GLYCERO-BETA-D-MANNO-HEPTOSE-1,7-BISPHOSPHATE 7-PHOSPHATASE"/>
    <property type="match status" value="1"/>
</dbReference>
<dbReference type="Gene3D" id="3.40.50.1000">
    <property type="entry name" value="HAD superfamily/HAD-like"/>
    <property type="match status" value="1"/>
</dbReference>
<comment type="subcellular location">
    <subcellularLocation>
        <location evidence="1">Cytoplasm</location>
    </subcellularLocation>
</comment>
<keyword evidence="5 8" id="KW-0378">Hydrolase</keyword>
<feature type="non-terminal residue" evidence="8">
    <location>
        <position position="1"/>
    </location>
</feature>
<dbReference type="PANTHER" id="PTHR42891">
    <property type="entry name" value="D-GLYCERO-BETA-D-MANNO-HEPTOSE-1,7-BISPHOSPHATE 7-PHOSPHATASE"/>
    <property type="match status" value="1"/>
</dbReference>
<evidence type="ECO:0000313" key="9">
    <source>
        <dbReference type="Proteomes" id="UP001558101"/>
    </source>
</evidence>
<dbReference type="SUPFAM" id="SSF56784">
    <property type="entry name" value="HAD-like"/>
    <property type="match status" value="1"/>
</dbReference>
<dbReference type="InterPro" id="IPR005954">
    <property type="entry name" value="HisB_N"/>
</dbReference>
<dbReference type="InterPro" id="IPR006549">
    <property type="entry name" value="HAD-SF_hydro_IIIA"/>
</dbReference>
<proteinExistence type="inferred from homology"/>
<evidence type="ECO:0000256" key="2">
    <source>
        <dbReference type="ARBA" id="ARBA00005628"/>
    </source>
</evidence>
<comment type="caution">
    <text evidence="8">The sequence shown here is derived from an EMBL/GenBank/DDBJ whole genome shotgun (WGS) entry which is preliminary data.</text>
</comment>
<gene>
    <name evidence="8" type="primary">hisB</name>
    <name evidence="8" type="ORF">AB4M04_25970</name>
</gene>
<evidence type="ECO:0000256" key="4">
    <source>
        <dbReference type="ARBA" id="ARBA00022723"/>
    </source>
</evidence>
<evidence type="ECO:0000256" key="1">
    <source>
        <dbReference type="ARBA" id="ARBA00004496"/>
    </source>
</evidence>
<protein>
    <recommendedName>
        <fullName evidence="7">D,D-heptose 1,7-bisphosphate phosphatase</fullName>
    </recommendedName>
</protein>
<evidence type="ECO:0000256" key="3">
    <source>
        <dbReference type="ARBA" id="ARBA00022490"/>
    </source>
</evidence>
<dbReference type="EMBL" id="JBFQXQ010000094">
    <property type="protein sequence ID" value="MEX3175501.1"/>
    <property type="molecule type" value="Genomic_DNA"/>
</dbReference>
<evidence type="ECO:0000256" key="5">
    <source>
        <dbReference type="ARBA" id="ARBA00022801"/>
    </source>
</evidence>
<dbReference type="NCBIfam" id="TIGR01656">
    <property type="entry name" value="Histidinol-ppas"/>
    <property type="match status" value="1"/>
</dbReference>
<dbReference type="InterPro" id="IPR036412">
    <property type="entry name" value="HAD-like_sf"/>
</dbReference>
<evidence type="ECO:0000313" key="8">
    <source>
        <dbReference type="EMBL" id="MEX3175501.1"/>
    </source>
</evidence>
<dbReference type="Proteomes" id="UP001558101">
    <property type="component" value="Unassembled WGS sequence"/>
</dbReference>
<feature type="non-terminal residue" evidence="8">
    <location>
        <position position="133"/>
    </location>
</feature>
<name>A0ABV3UPM2_9GAMM</name>
<dbReference type="InterPro" id="IPR004446">
    <property type="entry name" value="Heptose_bisP_phosphatase"/>
</dbReference>
<accession>A0ABV3UPM2</accession>
<keyword evidence="4" id="KW-0479">Metal-binding</keyword>
<keyword evidence="9" id="KW-1185">Reference proteome</keyword>
<reference evidence="8 9" key="1">
    <citation type="submission" date="2024-07" db="EMBL/GenBank/DDBJ databases">
        <title>Genomes of novel Serratia strains from suburban soil.</title>
        <authorList>
            <person name="Markert E.X."/>
            <person name="Severe K."/>
            <person name="Severe L."/>
            <person name="Twing K.I."/>
            <person name="Ward L.M."/>
        </authorList>
    </citation>
    <scope>NUCLEOTIDE SEQUENCE [LARGE SCALE GENOMIC DNA]</scope>
    <source>
        <strain evidence="8 9">3C-UT</strain>
    </source>
</reference>
<dbReference type="InterPro" id="IPR023214">
    <property type="entry name" value="HAD_sf"/>
</dbReference>
<keyword evidence="6" id="KW-0119">Carbohydrate metabolism</keyword>
<evidence type="ECO:0000256" key="6">
    <source>
        <dbReference type="ARBA" id="ARBA00023277"/>
    </source>
</evidence>
<dbReference type="NCBIfam" id="TIGR01261">
    <property type="entry name" value="hisB_Nterm"/>
    <property type="match status" value="1"/>
</dbReference>
<sequence>RDGTLMADPPEDAQVDRLDKLALEPDVSPCLLELQQAGYQRVMIANQDGLGTASFPQETFDPPHNLMMQVLSSQGIHFEDILVCPHLPADSCDCRKPRSAVVKGYLEPGVMDAVHSYVIGDRPTDVQLAENMG</sequence>
<keyword evidence="3" id="KW-0963">Cytoplasm</keyword>
<dbReference type="InterPro" id="IPR006543">
    <property type="entry name" value="Histidinol-phos"/>
</dbReference>
<comment type="similarity">
    <text evidence="2">Belongs to the GmhB family.</text>
</comment>